<sequence length="536" mass="61670">MTNEGENIEIEAVKKTSPPYDLSVSDNLGNVITEVQLKGETYKEWAKVVGSKKMRFHRWDSYETRNKRIQDGRLMDNSIDCNIVTKLEKRRKEEKVHQFLMWLDDESYKTTQSNVLATNSLPSLNRVYATMLQEERVRTITRRGMIMGLAIFTFAMLNSHKANASETMIGKKQCDLWIVNSGASNYMTGTLYNLWENQTLERCPMGLPNGELVMTNKKCSVFLDGELNLENVFAMQDHILRTLIGAGERKNGLYWFRGINTESQLKIWHKRMDILPTKLLKRFLTCPMGVVIRINVEYMKCVRDRSKMNKKDENCLIWKEESFGIREMSSFLNMNYCFPLSAIENLQNVSSSEQTSNLTIEQEVNNMPIISPHSGEVTVYDNHQDAMTSEINALKNRETLDITHLPTRKKSLGFKLIYKIKYHSNGIEGIDYDKTFVLVAKMVTIRKVLARKVVRETAFGILGVLDWYGVLSLQVHLWPSLGSSVLKETVQLVVLVYMDDLVIVGNHGTTIAKFKGYLRKCFHTKDLGELKYFLGK</sequence>
<keyword evidence="2" id="KW-1185">Reference proteome</keyword>
<protein>
    <recommendedName>
        <fullName evidence="3">Reverse transcriptase Ty1/copia-type domain-containing protein</fullName>
    </recommendedName>
</protein>
<evidence type="ECO:0000313" key="2">
    <source>
        <dbReference type="Proteomes" id="UP001374535"/>
    </source>
</evidence>
<organism evidence="1 2">
    <name type="scientific">Vigna mungo</name>
    <name type="common">Black gram</name>
    <name type="synonym">Phaseolus mungo</name>
    <dbReference type="NCBI Taxonomy" id="3915"/>
    <lineage>
        <taxon>Eukaryota</taxon>
        <taxon>Viridiplantae</taxon>
        <taxon>Streptophyta</taxon>
        <taxon>Embryophyta</taxon>
        <taxon>Tracheophyta</taxon>
        <taxon>Spermatophyta</taxon>
        <taxon>Magnoliopsida</taxon>
        <taxon>eudicotyledons</taxon>
        <taxon>Gunneridae</taxon>
        <taxon>Pentapetalae</taxon>
        <taxon>rosids</taxon>
        <taxon>fabids</taxon>
        <taxon>Fabales</taxon>
        <taxon>Fabaceae</taxon>
        <taxon>Papilionoideae</taxon>
        <taxon>50 kb inversion clade</taxon>
        <taxon>NPAAA clade</taxon>
        <taxon>indigoferoid/millettioid clade</taxon>
        <taxon>Phaseoleae</taxon>
        <taxon>Vigna</taxon>
    </lineage>
</organism>
<dbReference type="AlphaFoldDB" id="A0AAQ3P048"/>
<accession>A0AAQ3P048</accession>
<proteinExistence type="predicted"/>
<name>A0AAQ3P048_VIGMU</name>
<dbReference type="EMBL" id="CP144699">
    <property type="protein sequence ID" value="WVZ19190.1"/>
    <property type="molecule type" value="Genomic_DNA"/>
</dbReference>
<gene>
    <name evidence="1" type="ORF">V8G54_006512</name>
</gene>
<dbReference type="Proteomes" id="UP001374535">
    <property type="component" value="Chromosome 2"/>
</dbReference>
<reference evidence="1 2" key="1">
    <citation type="journal article" date="2023" name="Life. Sci Alliance">
        <title>Evolutionary insights into 3D genome organization and epigenetic landscape of Vigna mungo.</title>
        <authorList>
            <person name="Junaid A."/>
            <person name="Singh B."/>
            <person name="Bhatia S."/>
        </authorList>
    </citation>
    <scope>NUCLEOTIDE SEQUENCE [LARGE SCALE GENOMIC DNA]</scope>
    <source>
        <strain evidence="1">Urdbean</strain>
    </source>
</reference>
<evidence type="ECO:0000313" key="1">
    <source>
        <dbReference type="EMBL" id="WVZ19190.1"/>
    </source>
</evidence>
<dbReference type="PANTHER" id="PTHR34222:SF28">
    <property type="entry name" value="CCHC-TYPE DOMAIN-CONTAINING PROTEIN"/>
    <property type="match status" value="1"/>
</dbReference>
<evidence type="ECO:0008006" key="3">
    <source>
        <dbReference type="Google" id="ProtNLM"/>
    </source>
</evidence>
<dbReference type="PANTHER" id="PTHR34222">
    <property type="entry name" value="GAG_PRE-INTEGRS DOMAIN-CONTAINING PROTEIN"/>
    <property type="match status" value="1"/>
</dbReference>